<dbReference type="AlphaFoldDB" id="A0LN67"/>
<dbReference type="InParanoid" id="A0LN67"/>
<sequence>MKPGAGDANRTTIQWSRLEDEFERFESDPQDCSLDCRLFVRSLSAPVPGFVERLLKRRISREESREEAIRALYCFLLQKRYDERLNLLHFAFYIFDEQTCLPAEIIDRTPFPHEDGTPKFRHINDPGFDIES</sequence>
<dbReference type="eggNOG" id="ENOG50345MK">
    <property type="taxonomic scope" value="Bacteria"/>
</dbReference>
<dbReference type="OrthoDB" id="5523190at2"/>
<protein>
    <submittedName>
        <fullName evidence="1">Uncharacterized protein</fullName>
    </submittedName>
</protein>
<organism evidence="1 2">
    <name type="scientific">Syntrophobacter fumaroxidans (strain DSM 10017 / MPOB)</name>
    <dbReference type="NCBI Taxonomy" id="335543"/>
    <lineage>
        <taxon>Bacteria</taxon>
        <taxon>Pseudomonadati</taxon>
        <taxon>Thermodesulfobacteriota</taxon>
        <taxon>Syntrophobacteria</taxon>
        <taxon>Syntrophobacterales</taxon>
        <taxon>Syntrophobacteraceae</taxon>
        <taxon>Syntrophobacter</taxon>
    </lineage>
</organism>
<dbReference type="KEGG" id="sfu:Sfum_3196"/>
<dbReference type="STRING" id="335543.Sfum_3196"/>
<keyword evidence="2" id="KW-1185">Reference proteome</keyword>
<accession>A0LN67</accession>
<evidence type="ECO:0000313" key="2">
    <source>
        <dbReference type="Proteomes" id="UP000001784"/>
    </source>
</evidence>
<dbReference type="Proteomes" id="UP000001784">
    <property type="component" value="Chromosome"/>
</dbReference>
<evidence type="ECO:0000313" key="1">
    <source>
        <dbReference type="EMBL" id="ABK18869.1"/>
    </source>
</evidence>
<proteinExistence type="predicted"/>
<gene>
    <name evidence="1" type="ordered locus">Sfum_3196</name>
</gene>
<dbReference type="RefSeq" id="WP_011699994.1">
    <property type="nucleotide sequence ID" value="NC_008554.1"/>
</dbReference>
<dbReference type="HOGENOM" id="CLU_1989000_0_0_7"/>
<dbReference type="EMBL" id="CP000478">
    <property type="protein sequence ID" value="ABK18869.1"/>
    <property type="molecule type" value="Genomic_DNA"/>
</dbReference>
<reference evidence="1 2" key="1">
    <citation type="submission" date="2006-10" db="EMBL/GenBank/DDBJ databases">
        <title>Complete sequence of Syntrophobacter fumaroxidans MPOB.</title>
        <authorList>
            <consortium name="US DOE Joint Genome Institute"/>
            <person name="Copeland A."/>
            <person name="Lucas S."/>
            <person name="Lapidus A."/>
            <person name="Barry K."/>
            <person name="Detter J.C."/>
            <person name="Glavina del Rio T."/>
            <person name="Hammon N."/>
            <person name="Israni S."/>
            <person name="Pitluck S."/>
            <person name="Goltsman E.G."/>
            <person name="Martinez M."/>
            <person name="Schmutz J."/>
            <person name="Larimer F."/>
            <person name="Land M."/>
            <person name="Hauser L."/>
            <person name="Kyrpides N."/>
            <person name="Kim E."/>
            <person name="Boone D.R."/>
            <person name="Brockman F."/>
            <person name="Culley D."/>
            <person name="Ferry J."/>
            <person name="Gunsalus R."/>
            <person name="McInerney M.J."/>
            <person name="Morrison M."/>
            <person name="Plugge C."/>
            <person name="Rohlin L."/>
            <person name="Scholten J."/>
            <person name="Sieber J."/>
            <person name="Stams A.J.M."/>
            <person name="Worm P."/>
            <person name="Henstra A.M."/>
            <person name="Richardson P."/>
        </authorList>
    </citation>
    <scope>NUCLEOTIDE SEQUENCE [LARGE SCALE GENOMIC DNA]</scope>
    <source>
        <strain evidence="2">DSM 10017 / MPOB</strain>
    </source>
</reference>
<name>A0LN67_SYNFM</name>